<dbReference type="InterPro" id="IPR006249">
    <property type="entry name" value="Aconitase/IRP2"/>
</dbReference>
<keyword evidence="13" id="KW-1185">Reference proteome</keyword>
<name>A0A2H6KHV8_9APIC</name>
<dbReference type="CDD" id="cd01586">
    <property type="entry name" value="AcnA_IRP"/>
    <property type="match status" value="1"/>
</dbReference>
<dbReference type="FunFam" id="3.20.19.10:FF:000001">
    <property type="entry name" value="Aconitate hydratase"/>
    <property type="match status" value="1"/>
</dbReference>
<protein>
    <recommendedName>
        <fullName evidence="3">aconitate hydratase</fullName>
        <ecNumber evidence="3">4.2.1.3</ecNumber>
    </recommendedName>
</protein>
<dbReference type="FunFam" id="3.30.499.10:FF:000005">
    <property type="entry name" value="cytoplasmic aconitate hydratase"/>
    <property type="match status" value="1"/>
</dbReference>
<keyword evidence="6" id="KW-0411">Iron-sulfur</keyword>
<dbReference type="InterPro" id="IPR000573">
    <property type="entry name" value="AconitaseA/IPMdHydase_ssu_swvl"/>
</dbReference>
<dbReference type="GO" id="GO:0051536">
    <property type="term" value="F:iron-sulfur cluster binding"/>
    <property type="evidence" value="ECO:0007669"/>
    <property type="project" value="UniProtKB-KW"/>
</dbReference>
<comment type="caution">
    <text evidence="12">The sequence shown here is derived from an EMBL/GenBank/DDBJ whole genome shotgun (WGS) entry which is preliminary data.</text>
</comment>
<accession>A0A2H6KHV8</accession>
<evidence type="ECO:0000256" key="2">
    <source>
        <dbReference type="ARBA" id="ARBA00007185"/>
    </source>
</evidence>
<evidence type="ECO:0000256" key="4">
    <source>
        <dbReference type="ARBA" id="ARBA00022723"/>
    </source>
</evidence>
<organism evidence="12 13">
    <name type="scientific">Babesia ovata</name>
    <dbReference type="NCBI Taxonomy" id="189622"/>
    <lineage>
        <taxon>Eukaryota</taxon>
        <taxon>Sar</taxon>
        <taxon>Alveolata</taxon>
        <taxon>Apicomplexa</taxon>
        <taxon>Aconoidasida</taxon>
        <taxon>Piroplasmida</taxon>
        <taxon>Babesiidae</taxon>
        <taxon>Babesia</taxon>
    </lineage>
</organism>
<feature type="domain" description="Aconitase A/isopropylmalate dehydratase small subunit swivel" evidence="11">
    <location>
        <begin position="713"/>
        <end position="839"/>
    </location>
</feature>
<evidence type="ECO:0000256" key="3">
    <source>
        <dbReference type="ARBA" id="ARBA00012926"/>
    </source>
</evidence>
<keyword evidence="4" id="KW-0479">Metal-binding</keyword>
<dbReference type="InterPro" id="IPR044137">
    <property type="entry name" value="AcnA_IRP_Swivel"/>
</dbReference>
<dbReference type="CDD" id="cd01580">
    <property type="entry name" value="AcnA_IRP_Swivel"/>
    <property type="match status" value="1"/>
</dbReference>
<evidence type="ECO:0000256" key="1">
    <source>
        <dbReference type="ARBA" id="ARBA00001966"/>
    </source>
</evidence>
<dbReference type="PRINTS" id="PR00415">
    <property type="entry name" value="ACONITASE"/>
</dbReference>
<dbReference type="EMBL" id="BDSA01000005">
    <property type="protein sequence ID" value="GBE62582.1"/>
    <property type="molecule type" value="Genomic_DNA"/>
</dbReference>
<feature type="domain" description="Aconitase/3-isopropylmalate dehydratase large subunit alpha/beta/alpha" evidence="10">
    <location>
        <begin position="90"/>
        <end position="585"/>
    </location>
</feature>
<dbReference type="NCBIfam" id="TIGR01341">
    <property type="entry name" value="aconitase_1"/>
    <property type="match status" value="1"/>
</dbReference>
<keyword evidence="7" id="KW-0456">Lyase</keyword>
<dbReference type="InterPro" id="IPR036008">
    <property type="entry name" value="Aconitase_4Fe-4S_dom"/>
</dbReference>
<dbReference type="GO" id="GO:0072350">
    <property type="term" value="P:tricarboxylic acid metabolic process"/>
    <property type="evidence" value="ECO:0007669"/>
    <property type="project" value="UniProtKB-ARBA"/>
</dbReference>
<dbReference type="Proteomes" id="UP000236319">
    <property type="component" value="Unassembled WGS sequence"/>
</dbReference>
<dbReference type="Gene3D" id="3.30.499.10">
    <property type="entry name" value="Aconitase, domain 3"/>
    <property type="match status" value="2"/>
</dbReference>
<dbReference type="EC" id="4.2.1.3" evidence="3"/>
<dbReference type="OrthoDB" id="2279155at2759"/>
<evidence type="ECO:0000313" key="13">
    <source>
        <dbReference type="Proteomes" id="UP000236319"/>
    </source>
</evidence>
<dbReference type="Gene3D" id="3.20.19.10">
    <property type="entry name" value="Aconitase, domain 4"/>
    <property type="match status" value="1"/>
</dbReference>
<dbReference type="VEuPathDB" id="PiroplasmaDB:BOVATA_040750"/>
<evidence type="ECO:0000313" key="12">
    <source>
        <dbReference type="EMBL" id="GBE62582.1"/>
    </source>
</evidence>
<dbReference type="SUPFAM" id="SSF52016">
    <property type="entry name" value="LeuD/IlvD-like"/>
    <property type="match status" value="1"/>
</dbReference>
<dbReference type="PROSITE" id="PS00450">
    <property type="entry name" value="ACONITASE_1"/>
    <property type="match status" value="1"/>
</dbReference>
<evidence type="ECO:0000256" key="8">
    <source>
        <dbReference type="ARBA" id="ARBA00023501"/>
    </source>
</evidence>
<evidence type="ECO:0000259" key="11">
    <source>
        <dbReference type="Pfam" id="PF00694"/>
    </source>
</evidence>
<dbReference type="InterPro" id="IPR015928">
    <property type="entry name" value="Aconitase/3IPM_dehydase_swvl"/>
</dbReference>
<dbReference type="GO" id="GO:0046872">
    <property type="term" value="F:metal ion binding"/>
    <property type="evidence" value="ECO:0007669"/>
    <property type="project" value="UniProtKB-KW"/>
</dbReference>
<evidence type="ECO:0000256" key="7">
    <source>
        <dbReference type="ARBA" id="ARBA00023239"/>
    </source>
</evidence>
<comment type="similarity">
    <text evidence="2">Belongs to the aconitase/IPM isomerase family.</text>
</comment>
<gene>
    <name evidence="12" type="ORF">BOVATA_040750</name>
</gene>
<dbReference type="RefSeq" id="XP_028868825.1">
    <property type="nucleotide sequence ID" value="XM_029012992.1"/>
</dbReference>
<dbReference type="Gene3D" id="6.10.190.10">
    <property type="match status" value="1"/>
</dbReference>
<comment type="cofactor">
    <cofactor evidence="1">
        <name>[4Fe-4S] cluster</name>
        <dbReference type="ChEBI" id="CHEBI:49883"/>
    </cofactor>
</comment>
<dbReference type="AlphaFoldDB" id="A0A2H6KHV8"/>
<reference evidence="12 13" key="1">
    <citation type="journal article" date="2017" name="BMC Genomics">
        <title>Whole-genome assembly of Babesia ovata and comparative genomics between closely related pathogens.</title>
        <authorList>
            <person name="Yamagishi J."/>
            <person name="Asada M."/>
            <person name="Hakimi H."/>
            <person name="Tanaka T.Q."/>
            <person name="Sugimoto C."/>
            <person name="Kawazu S."/>
        </authorList>
    </citation>
    <scope>NUCLEOTIDE SEQUENCE [LARGE SCALE GENOMIC DNA]</scope>
    <source>
        <strain evidence="12 13">Miyake</strain>
    </source>
</reference>
<evidence type="ECO:0000256" key="9">
    <source>
        <dbReference type="SAM" id="MobiDB-lite"/>
    </source>
</evidence>
<proteinExistence type="inferred from homology"/>
<dbReference type="NCBIfam" id="NF006757">
    <property type="entry name" value="PRK09277.1"/>
    <property type="match status" value="1"/>
</dbReference>
<comment type="catalytic activity">
    <reaction evidence="8">
        <text>citrate = D-threo-isocitrate</text>
        <dbReference type="Rhea" id="RHEA:10336"/>
        <dbReference type="ChEBI" id="CHEBI:15562"/>
        <dbReference type="ChEBI" id="CHEBI:16947"/>
        <dbReference type="EC" id="4.2.1.3"/>
    </reaction>
</comment>
<evidence type="ECO:0000259" key="10">
    <source>
        <dbReference type="Pfam" id="PF00330"/>
    </source>
</evidence>
<sequence length="1014" mass="111177">MYATLSGALRSDSFGLSRYVRRLSTMGVNPFESLRKRLGVTPKQYFALRELNDPRLLELPYSIRILLESAVRNCDEYSTTKAHVESILGWSETSTKQTEIPFVPARVLLQDFTGVPTIVDLAAMREFVASTGKDPKSINPLVPVDLVIDHSVQVDFSRDSAALKLNQETEMNRNSERFRFLKWGAQTFENTLIIPPGSGIVHQVNLEFLARSIFDRDGLLYPDSVVGTDSHTTMINGLGVLGWGVGGIEAEATMLGQPISMVLPQVVGFELVGKPDPDVFSTDIVLAITSVLRSGAGVVGKFVEFVGEGVQHLSLADRATIANMAPEYGATMGFFPIDGLTLEYLTQTGRPTEKVELLDMYARENCLHAGVGDSTRIKYSSTVRLDLSTLRPSIAGPKRPQDNILVASVKNKFDELLTSKDGKGYAVDAGSRLSEFTYKGRNYTLDHGSVVIASITSCTNTSNPSVMLAAGMLAKNAVEHGLEVAPYIKTSLSPGSKTVTRYLELSGLIEPFEKLGFYNAGYGCMTCIGNSGELDSEVAECITENGLVVCSVLSGNRNFEGRVHPHTRANFLASPPLVIAYALAGRMNIDLVTEPLGVSSKTGEPVFFRDLLPTKSEIASFEQRFLKPELFKEVYANITHGSDAWRALEAPRAELYPWDPSSTYIHHPPYFQNMDAPRESSISDARVLLLLGDSITTDHISPAGNIAKTSAAAQFLLSRGVESKDFNSYGSRRGNDEVMVRGTFANIRLSNLLCPNQGPKTVHHPTGEVMSVFEASERYRAEGTSLVVVAGKEYGTGSSRDWAAKGPALLGVRAIIAESFERIHRTNLVGCGILPLQFLPGESASSLGITGREKFTITDIDRVTPGCMVRVSCDTGLSFDVRCRIDTALEQQYFAHGGRQRGGSPPRQPHGRERRLGIRPVHVGVVSEHEELVRLRLDMGRGEHAQWLGPRAHEIGAQYLDPRLDVVAAVRVVEHEPVGERVRPLEQLRYDALPLQLELPCRVPLEQAERQERT</sequence>
<dbReference type="Pfam" id="PF00694">
    <property type="entry name" value="Aconitase_C"/>
    <property type="match status" value="1"/>
</dbReference>
<dbReference type="Pfam" id="PF00330">
    <property type="entry name" value="Aconitase"/>
    <property type="match status" value="1"/>
</dbReference>
<dbReference type="InterPro" id="IPR018136">
    <property type="entry name" value="Aconitase_4Fe-4S_BS"/>
</dbReference>
<evidence type="ECO:0000256" key="6">
    <source>
        <dbReference type="ARBA" id="ARBA00023014"/>
    </source>
</evidence>
<dbReference type="SUPFAM" id="SSF53732">
    <property type="entry name" value="Aconitase iron-sulfur domain"/>
    <property type="match status" value="1"/>
</dbReference>
<dbReference type="PANTHER" id="PTHR11670">
    <property type="entry name" value="ACONITASE/IRON-RESPONSIVE ELEMENT FAMILY MEMBER"/>
    <property type="match status" value="1"/>
</dbReference>
<feature type="region of interest" description="Disordered" evidence="9">
    <location>
        <begin position="894"/>
        <end position="916"/>
    </location>
</feature>
<dbReference type="GO" id="GO:0003994">
    <property type="term" value="F:aconitate hydratase activity"/>
    <property type="evidence" value="ECO:0007669"/>
    <property type="project" value="UniProtKB-EC"/>
</dbReference>
<dbReference type="InterPro" id="IPR015931">
    <property type="entry name" value="Acnase/IPM_dHydase_lsu_aba_1/3"/>
</dbReference>
<dbReference type="GeneID" id="39876352"/>
<dbReference type="FunFam" id="3.30.499.10:FF:000002">
    <property type="entry name" value="Aconitate hydratase"/>
    <property type="match status" value="1"/>
</dbReference>
<dbReference type="NCBIfam" id="NF009520">
    <property type="entry name" value="PRK12881.1"/>
    <property type="match status" value="1"/>
</dbReference>
<dbReference type="InterPro" id="IPR001030">
    <property type="entry name" value="Acoase/IPM_deHydtase_lsu_aba"/>
</dbReference>
<evidence type="ECO:0000256" key="5">
    <source>
        <dbReference type="ARBA" id="ARBA00023004"/>
    </source>
</evidence>
<keyword evidence="5" id="KW-0408">Iron</keyword>